<evidence type="ECO:0000256" key="4">
    <source>
        <dbReference type="ARBA" id="ARBA00022691"/>
    </source>
</evidence>
<dbReference type="InterPro" id="IPR029026">
    <property type="entry name" value="tRNA_m1G_MTases_N"/>
</dbReference>
<dbReference type="GO" id="GO:0003723">
    <property type="term" value="F:RNA binding"/>
    <property type="evidence" value="ECO:0007669"/>
    <property type="project" value="InterPro"/>
</dbReference>
<accession>A0A4U1L2Z5</accession>
<dbReference type="EC" id="2.1.1.207" evidence="6"/>
<dbReference type="PANTHER" id="PTHR42971:SF1">
    <property type="entry name" value="TRNA (CYTIDINE(34)-2'-O)-METHYLTRANSFERASE"/>
    <property type="match status" value="1"/>
</dbReference>
<dbReference type="Gene3D" id="3.40.1280.10">
    <property type="match status" value="1"/>
</dbReference>
<comment type="caution">
    <text evidence="9">The sequence shown here is derived from an EMBL/GenBank/DDBJ whole genome shotgun (WGS) entry which is preliminary data.</text>
</comment>
<dbReference type="GO" id="GO:0005737">
    <property type="term" value="C:cytoplasm"/>
    <property type="evidence" value="ECO:0007669"/>
    <property type="project" value="UniProtKB-SubCell"/>
</dbReference>
<keyword evidence="2 6" id="KW-0489">Methyltransferase</keyword>
<dbReference type="GO" id="GO:0002130">
    <property type="term" value="P:wobble position ribose methylation"/>
    <property type="evidence" value="ECO:0007669"/>
    <property type="project" value="TreeGrafter"/>
</dbReference>
<comment type="similarity">
    <text evidence="6">Belongs to the class IV-like SAM-binding methyltransferase superfamily. RNA methyltransferase TrmH family. TrmL subfamily.</text>
</comment>
<dbReference type="CDD" id="cd18094">
    <property type="entry name" value="SpoU-like_TrmL"/>
    <property type="match status" value="1"/>
</dbReference>
<evidence type="ECO:0000256" key="1">
    <source>
        <dbReference type="ARBA" id="ARBA00022490"/>
    </source>
</evidence>
<dbReference type="OrthoDB" id="9789043at2"/>
<dbReference type="Pfam" id="PF00588">
    <property type="entry name" value="SpoU_methylase"/>
    <property type="match status" value="1"/>
</dbReference>
<proteinExistence type="inferred from homology"/>
<dbReference type="PIRSF" id="PIRSF029256">
    <property type="entry name" value="SpoU_TrmH_prd"/>
    <property type="match status" value="1"/>
</dbReference>
<keyword evidence="1 6" id="KW-0963">Cytoplasm</keyword>
<sequence length="151" mass="16178">MRIALFQPDIAGNVGTILRLAACMDVAVDLIEPMGFAWGERALRRAGMDYADAVRVARHADWDGFVRTLPGRIVLATTRGAEPLGVARFAADDTLLFGAEGSGVPDFVHCRADLRVRIPMRSGMRSLNVAVSAAMLLGEALRQTGGWPEAG</sequence>
<evidence type="ECO:0000256" key="6">
    <source>
        <dbReference type="HAMAP-Rule" id="MF_01885"/>
    </source>
</evidence>
<dbReference type="Proteomes" id="UP000309138">
    <property type="component" value="Unassembled WGS sequence"/>
</dbReference>
<evidence type="ECO:0000313" key="10">
    <source>
        <dbReference type="Proteomes" id="UP000309138"/>
    </source>
</evidence>
<evidence type="ECO:0000313" key="9">
    <source>
        <dbReference type="EMBL" id="TKD51267.1"/>
    </source>
</evidence>
<comment type="subcellular location">
    <subcellularLocation>
        <location evidence="6">Cytoplasm</location>
    </subcellularLocation>
</comment>
<dbReference type="GO" id="GO:0141098">
    <property type="term" value="F:tRNA (cytidine(34)-2'-O)-methyltransferase activity"/>
    <property type="evidence" value="ECO:0007669"/>
    <property type="project" value="RHEA"/>
</dbReference>
<feature type="binding site" evidence="6 7">
    <location>
        <position position="118"/>
    </location>
    <ligand>
        <name>S-adenosyl-L-methionine</name>
        <dbReference type="ChEBI" id="CHEBI:59789"/>
    </ligand>
</feature>
<comment type="catalytic activity">
    <reaction evidence="6">
        <text>cytidine(34) in tRNA + S-adenosyl-L-methionine = 2'-O-methylcytidine(34) in tRNA + S-adenosyl-L-homocysteine + H(+)</text>
        <dbReference type="Rhea" id="RHEA:43084"/>
        <dbReference type="Rhea" id="RHEA-COMP:10331"/>
        <dbReference type="Rhea" id="RHEA-COMP:10332"/>
        <dbReference type="ChEBI" id="CHEBI:15378"/>
        <dbReference type="ChEBI" id="CHEBI:57856"/>
        <dbReference type="ChEBI" id="CHEBI:59789"/>
        <dbReference type="ChEBI" id="CHEBI:74495"/>
        <dbReference type="ChEBI" id="CHEBI:82748"/>
        <dbReference type="EC" id="2.1.1.207"/>
    </reaction>
</comment>
<dbReference type="AlphaFoldDB" id="A0A4U1L2Z5"/>
<dbReference type="InterPro" id="IPR029028">
    <property type="entry name" value="Alpha/beta_knot_MTases"/>
</dbReference>
<dbReference type="RefSeq" id="WP_136943212.1">
    <property type="nucleotide sequence ID" value="NZ_SWKR01000002.1"/>
</dbReference>
<dbReference type="InterPro" id="IPR001537">
    <property type="entry name" value="SpoU_MeTrfase"/>
</dbReference>
<keyword evidence="10" id="KW-1185">Reference proteome</keyword>
<keyword evidence="4 6" id="KW-0949">S-adenosyl-L-methionine</keyword>
<evidence type="ECO:0000256" key="3">
    <source>
        <dbReference type="ARBA" id="ARBA00022679"/>
    </source>
</evidence>
<dbReference type="HAMAP" id="MF_01885">
    <property type="entry name" value="tRNA_methyltr_TrmL"/>
    <property type="match status" value="1"/>
</dbReference>
<name>A0A4U1L2Z5_9SPHN</name>
<dbReference type="EMBL" id="SWKR01000002">
    <property type="protein sequence ID" value="TKD51267.1"/>
    <property type="molecule type" value="Genomic_DNA"/>
</dbReference>
<keyword evidence="5 6" id="KW-0819">tRNA processing</keyword>
<comment type="catalytic activity">
    <reaction evidence="6">
        <text>5-carboxymethylaminomethyluridine(34) in tRNA(Leu) + S-adenosyl-L-methionine = 5-carboxymethylaminomethyl-2'-O-methyluridine(34) in tRNA(Leu) + S-adenosyl-L-homocysteine + H(+)</text>
        <dbReference type="Rhea" id="RHEA:43088"/>
        <dbReference type="Rhea" id="RHEA-COMP:10333"/>
        <dbReference type="Rhea" id="RHEA-COMP:10334"/>
        <dbReference type="ChEBI" id="CHEBI:15378"/>
        <dbReference type="ChEBI" id="CHEBI:57856"/>
        <dbReference type="ChEBI" id="CHEBI:59789"/>
        <dbReference type="ChEBI" id="CHEBI:74508"/>
        <dbReference type="ChEBI" id="CHEBI:74511"/>
        <dbReference type="EC" id="2.1.1.207"/>
    </reaction>
</comment>
<organism evidence="9 10">
    <name type="scientific">Sphingomonas baiyangensis</name>
    <dbReference type="NCBI Taxonomy" id="2572576"/>
    <lineage>
        <taxon>Bacteria</taxon>
        <taxon>Pseudomonadati</taxon>
        <taxon>Pseudomonadota</taxon>
        <taxon>Alphaproteobacteria</taxon>
        <taxon>Sphingomonadales</taxon>
        <taxon>Sphingomonadaceae</taxon>
        <taxon>Sphingomonas</taxon>
    </lineage>
</organism>
<feature type="binding site" evidence="6 7">
    <location>
        <position position="126"/>
    </location>
    <ligand>
        <name>S-adenosyl-L-methionine</name>
        <dbReference type="ChEBI" id="CHEBI:59789"/>
    </ligand>
</feature>
<dbReference type="InterPro" id="IPR016914">
    <property type="entry name" value="TrmL"/>
</dbReference>
<comment type="caution">
    <text evidence="6">Lacks conserved residue(s) required for the propagation of feature annotation.</text>
</comment>
<evidence type="ECO:0000256" key="5">
    <source>
        <dbReference type="ARBA" id="ARBA00022694"/>
    </source>
</evidence>
<feature type="binding site" evidence="6 7">
    <location>
        <position position="98"/>
    </location>
    <ligand>
        <name>S-adenosyl-L-methionine</name>
        <dbReference type="ChEBI" id="CHEBI:59789"/>
    </ligand>
</feature>
<keyword evidence="3 6" id="KW-0808">Transferase</keyword>
<comment type="function">
    <text evidence="6">Methylates the ribose at the nucleotide 34 wobble position in the two leucyl isoacceptors tRNA(Leu)(CmAA) and tRNA(Leu)(cmnm5UmAA). Catalyzes the methyl transfer from S-adenosyl-L-methionine to the 2'-OH of the wobble nucleotide.</text>
</comment>
<dbReference type="GO" id="GO:0141102">
    <property type="term" value="F:tRNA (5-carboxymethylaminomethyluridine(34)-2'-O)-methyltransferase activity"/>
    <property type="evidence" value="ECO:0007669"/>
    <property type="project" value="RHEA"/>
</dbReference>
<comment type="subunit">
    <text evidence="6">Homodimer.</text>
</comment>
<gene>
    <name evidence="6" type="primary">trmL</name>
    <name evidence="9" type="ORF">FBR43_11260</name>
</gene>
<reference evidence="9 10" key="1">
    <citation type="submission" date="2019-04" db="EMBL/GenBank/DDBJ databases">
        <authorList>
            <person name="Yang Y."/>
            <person name="Wei D."/>
        </authorList>
    </citation>
    <scope>NUCLEOTIDE SEQUENCE [LARGE SCALE GENOMIC DNA]</scope>
    <source>
        <strain evidence="9 10">L-1-4w-11</strain>
    </source>
</reference>
<protein>
    <recommendedName>
        <fullName evidence="6">tRNA (cytidine(34)-2'-O)-methyltransferase</fullName>
        <ecNumber evidence="6">2.1.1.207</ecNumber>
    </recommendedName>
    <alternativeName>
        <fullName evidence="6">tRNA (cytidine/uridine-2'-O-)-methyltransferase TrmL</fullName>
    </alternativeName>
</protein>
<dbReference type="SUPFAM" id="SSF75217">
    <property type="entry name" value="alpha/beta knot"/>
    <property type="match status" value="1"/>
</dbReference>
<evidence type="ECO:0000256" key="7">
    <source>
        <dbReference type="PIRSR" id="PIRSR029256-1"/>
    </source>
</evidence>
<dbReference type="PANTHER" id="PTHR42971">
    <property type="entry name" value="TRNA (CYTIDINE(34)-2'-O)-METHYLTRANSFERASE"/>
    <property type="match status" value="1"/>
</dbReference>
<feature type="domain" description="tRNA/rRNA methyltransferase SpoU type" evidence="8">
    <location>
        <begin position="2"/>
        <end position="137"/>
    </location>
</feature>
<evidence type="ECO:0000259" key="8">
    <source>
        <dbReference type="Pfam" id="PF00588"/>
    </source>
</evidence>
<evidence type="ECO:0000256" key="2">
    <source>
        <dbReference type="ARBA" id="ARBA00022603"/>
    </source>
</evidence>